<name>A0A8H5LZ47_9AGAR</name>
<protein>
    <recommendedName>
        <fullName evidence="8">Alpha-1,3/1,6-mannosyltransferase ALG2</fullName>
        <ecNumber evidence="8">2.4.1.132</ecNumber>
        <ecNumber evidence="8">2.4.1.257</ecNumber>
    </recommendedName>
    <alternativeName>
        <fullName evidence="8">GDP-Man:Man(1)GlcNAc(2)-PP-Dol alpha-1,3-mannosyltransferase</fullName>
    </alternativeName>
</protein>
<evidence type="ECO:0000256" key="4">
    <source>
        <dbReference type="ARBA" id="ARBA00022692"/>
    </source>
</evidence>
<comment type="similarity">
    <text evidence="8">Belongs to the glycosyltransferase group 1 family.</text>
</comment>
<evidence type="ECO:0000256" key="8">
    <source>
        <dbReference type="RuleBase" id="RU367136"/>
    </source>
</evidence>
<evidence type="ECO:0000256" key="6">
    <source>
        <dbReference type="ARBA" id="ARBA00022989"/>
    </source>
</evidence>
<dbReference type="SUPFAM" id="SSF53756">
    <property type="entry name" value="UDP-Glycosyltransferase/glycogen phosphorylase"/>
    <property type="match status" value="1"/>
</dbReference>
<keyword evidence="7 8" id="KW-0472">Membrane</keyword>
<dbReference type="PANTHER" id="PTHR45918:SF1">
    <property type="entry name" value="ALPHA-1,3_1,6-MANNOSYLTRANSFERASE ALG2"/>
    <property type="match status" value="1"/>
</dbReference>
<keyword evidence="3 8" id="KW-0808">Transferase</keyword>
<gene>
    <name evidence="10" type="ORF">D9758_000100</name>
</gene>
<reference evidence="10 11" key="1">
    <citation type="journal article" date="2020" name="ISME J.">
        <title>Uncovering the hidden diversity of litter-decomposition mechanisms in mushroom-forming fungi.</title>
        <authorList>
            <person name="Floudas D."/>
            <person name="Bentzer J."/>
            <person name="Ahren D."/>
            <person name="Johansson T."/>
            <person name="Persson P."/>
            <person name="Tunlid A."/>
        </authorList>
    </citation>
    <scope>NUCLEOTIDE SEQUENCE [LARGE SCALE GENOMIC DNA]</scope>
    <source>
        <strain evidence="10 11">CBS 291.85</strain>
    </source>
</reference>
<dbReference type="AlphaFoldDB" id="A0A8H5LZ47"/>
<dbReference type="EMBL" id="JAACJM010000001">
    <property type="protein sequence ID" value="KAF5374872.1"/>
    <property type="molecule type" value="Genomic_DNA"/>
</dbReference>
<dbReference type="Pfam" id="PF13439">
    <property type="entry name" value="Glyco_transf_4"/>
    <property type="match status" value="1"/>
</dbReference>
<comment type="catalytic activity">
    <reaction evidence="8">
        <text>a beta-D-Man-(1-&gt;4)-beta-D-GlcNAc-(1-&gt;4)-alpha-D-GlcNAc-diphospho-di-trans,poly-cis-dolichol + GDP-alpha-D-mannose = an alpha-D-Man-(1-&gt;3)-beta-D-Man-(1-&gt;4)-beta-D-GlcNAc-(1-&gt;4)-alpha-D-GlcNAc-diphospho-di-trans,poly-cis-dolichol + GDP + H(+)</text>
        <dbReference type="Rhea" id="RHEA:29515"/>
        <dbReference type="Rhea" id="RHEA-COMP:19511"/>
        <dbReference type="Rhea" id="RHEA-COMP:19513"/>
        <dbReference type="ChEBI" id="CHEBI:15378"/>
        <dbReference type="ChEBI" id="CHEBI:57527"/>
        <dbReference type="ChEBI" id="CHEBI:58189"/>
        <dbReference type="ChEBI" id="CHEBI:58472"/>
        <dbReference type="ChEBI" id="CHEBI:132510"/>
        <dbReference type="EC" id="2.4.1.132"/>
    </reaction>
    <physiologicalReaction direction="left-to-right" evidence="8">
        <dbReference type="Rhea" id="RHEA:29516"/>
    </physiologicalReaction>
</comment>
<feature type="transmembrane region" description="Helical" evidence="8">
    <location>
        <begin position="489"/>
        <end position="509"/>
    </location>
</feature>
<evidence type="ECO:0000313" key="11">
    <source>
        <dbReference type="Proteomes" id="UP000559256"/>
    </source>
</evidence>
<evidence type="ECO:0000256" key="2">
    <source>
        <dbReference type="ARBA" id="ARBA00004922"/>
    </source>
</evidence>
<evidence type="ECO:0000259" key="9">
    <source>
        <dbReference type="Pfam" id="PF13439"/>
    </source>
</evidence>
<dbReference type="UniPathway" id="UPA00378"/>
<accession>A0A8H5LZ47</accession>
<proteinExistence type="inferred from homology"/>
<keyword evidence="11" id="KW-1185">Reference proteome</keyword>
<dbReference type="PANTHER" id="PTHR45918">
    <property type="entry name" value="ALPHA-1,3/1,6-MANNOSYLTRANSFERASE ALG2"/>
    <property type="match status" value="1"/>
</dbReference>
<organism evidence="10 11">
    <name type="scientific">Tetrapyrgos nigripes</name>
    <dbReference type="NCBI Taxonomy" id="182062"/>
    <lineage>
        <taxon>Eukaryota</taxon>
        <taxon>Fungi</taxon>
        <taxon>Dikarya</taxon>
        <taxon>Basidiomycota</taxon>
        <taxon>Agaricomycotina</taxon>
        <taxon>Agaricomycetes</taxon>
        <taxon>Agaricomycetidae</taxon>
        <taxon>Agaricales</taxon>
        <taxon>Marasmiineae</taxon>
        <taxon>Marasmiaceae</taxon>
        <taxon>Tetrapyrgos</taxon>
    </lineage>
</organism>
<keyword evidence="6 8" id="KW-1133">Transmembrane helix</keyword>
<dbReference type="Gene3D" id="3.40.50.2000">
    <property type="entry name" value="Glycogen Phosphorylase B"/>
    <property type="match status" value="2"/>
</dbReference>
<feature type="domain" description="Glycosyltransferase subfamily 4-like N-terminal" evidence="9">
    <location>
        <begin position="15"/>
        <end position="205"/>
    </location>
</feature>
<evidence type="ECO:0000256" key="1">
    <source>
        <dbReference type="ARBA" id="ARBA00004586"/>
    </source>
</evidence>
<dbReference type="EC" id="2.4.1.132" evidence="8"/>
<keyword evidence="5 8" id="KW-0256">Endoplasmic reticulum</keyword>
<dbReference type="GO" id="GO:0005789">
    <property type="term" value="C:endoplasmic reticulum membrane"/>
    <property type="evidence" value="ECO:0007669"/>
    <property type="project" value="UniProtKB-SubCell"/>
</dbReference>
<dbReference type="GO" id="GO:0102704">
    <property type="term" value="F:GDP-Man:Man(2)GlcNAc(2)-PP-Dol alpha-1,6-mannosyltransferase activity"/>
    <property type="evidence" value="ECO:0007669"/>
    <property type="project" value="UniProtKB-UniRule"/>
</dbReference>
<evidence type="ECO:0000256" key="3">
    <source>
        <dbReference type="ARBA" id="ARBA00022679"/>
    </source>
</evidence>
<evidence type="ECO:0000256" key="5">
    <source>
        <dbReference type="ARBA" id="ARBA00022824"/>
    </source>
</evidence>
<dbReference type="InterPro" id="IPR028098">
    <property type="entry name" value="Glyco_trans_4-like_N"/>
</dbReference>
<evidence type="ECO:0000313" key="10">
    <source>
        <dbReference type="EMBL" id="KAF5374872.1"/>
    </source>
</evidence>
<comment type="pathway">
    <text evidence="2 8">Protein modification; protein glycosylation.</text>
</comment>
<evidence type="ECO:0000256" key="7">
    <source>
        <dbReference type="ARBA" id="ARBA00023136"/>
    </source>
</evidence>
<sequence>MTPMRIAFLHPDLGIGGAERLVVDTALGLQNLGHTVDIYTSHHDPNRCFEETRDGTLKVYNVVPPFPRHIQGKFHILLAHLRQLHLTRRILKLIQDKKKTYDVFFVDQLSTCVPFLRSFTGIRVVFYCHFPDKLLANGVFIEDPEQRPNPPLLKQIYRYPMDWWEEATTRQADVILSNSRFSRRVFKASFPSIETVPRVVYPGINFQAYETKANLSDPTVEAIASSRPTLVSLNRFEQKKNLALAAHAFAKLRQREEVKASAELRRLRLVIAGGYDPRLTDNVQTLSSLVSLIKAASLTYKIASPTLSLLDNLPVPIANLSSTKSDDADVVLLLSFSTPQRTYLLSPPSIALLYTPTNEHFGIGPVEGMCAGLPVLAVGEGGPVESLGPISINSDLPSTSSINCSPDLHAMEDDLDGAVGWLKPAESDIWASALYEIVNLSENDRARIAERAKARAKRMFGMDVMARGVEGALKDAVSRGPCARIDVEGIAWLILGLLAVALGVWSTFFQVGSGTKYNY</sequence>
<keyword evidence="4 8" id="KW-0812">Transmembrane</keyword>
<dbReference type="InterPro" id="IPR027054">
    <property type="entry name" value="ALG2"/>
</dbReference>
<dbReference type="EC" id="2.4.1.257" evidence="8"/>
<keyword evidence="8" id="KW-0328">Glycosyltransferase</keyword>
<dbReference type="GO" id="GO:0004378">
    <property type="term" value="F:GDP-Man:Man(1)GlcNAc(2)-PP-Dol alpha-1,3-mannosyltransferase activity"/>
    <property type="evidence" value="ECO:0007669"/>
    <property type="project" value="UniProtKB-UniRule"/>
</dbReference>
<dbReference type="Proteomes" id="UP000559256">
    <property type="component" value="Unassembled WGS sequence"/>
</dbReference>
<dbReference type="OrthoDB" id="448893at2759"/>
<comment type="function">
    <text evidence="8">Mannosylates Man(2)GlcNAc(2)-dolichol diphosphate and Man(1)GlcNAc(2)-dolichol diphosphate to form Man(3)GlcNAc(2)-dolichol diphosphate.</text>
</comment>
<comment type="caution">
    <text evidence="10">The sequence shown here is derived from an EMBL/GenBank/DDBJ whole genome shotgun (WGS) entry which is preliminary data.</text>
</comment>
<comment type="subcellular location">
    <subcellularLocation>
        <location evidence="1 8">Endoplasmic reticulum membrane</location>
    </subcellularLocation>
</comment>
<comment type="catalytic activity">
    <reaction evidence="8">
        <text>an alpha-D-Man-(1-&gt;3)-beta-D-Man-(1-&gt;4)-beta-D-GlcNAc-(1-&gt;4)-alpha-D-GlcNAc-diphospho-di-trans,poly-cis-dolichol + GDP-alpha-D-mannose = an alpha-D-Man-(1-&gt;3)-[alpha-D-Man-(1-&gt;6)]-beta-D-Man-(1-&gt;4)-beta-D-GlcNAc-(1-&gt;4)-alpha-D-GlcNAc-diphospho-di-trans,poly-cis-dolichol + GDP + H(+)</text>
        <dbReference type="Rhea" id="RHEA:29519"/>
        <dbReference type="Rhea" id="RHEA-COMP:19513"/>
        <dbReference type="Rhea" id="RHEA-COMP:19515"/>
        <dbReference type="ChEBI" id="CHEBI:15378"/>
        <dbReference type="ChEBI" id="CHEBI:57527"/>
        <dbReference type="ChEBI" id="CHEBI:58189"/>
        <dbReference type="ChEBI" id="CHEBI:132510"/>
        <dbReference type="ChEBI" id="CHEBI:132511"/>
        <dbReference type="EC" id="2.4.1.257"/>
    </reaction>
    <physiologicalReaction direction="left-to-right" evidence="8">
        <dbReference type="Rhea" id="RHEA:29520"/>
    </physiologicalReaction>
</comment>